<dbReference type="EMBL" id="JAENIM010000042">
    <property type="protein sequence ID" value="MBK1792048.1"/>
    <property type="molecule type" value="Genomic_DNA"/>
</dbReference>
<sequence length="226" mass="25185">MPSKIETKEKILKAAWKLFAERGFEDVSVRDVTKKANVNLAAVSYYFGGRDGLIQETLERCMNPLNDARLKMLEEAVRSHAKVEQIPTETVLEAFLRPMVKPEDYGLSVDLMLRLVARYLIEQDYKVPSTSQKKYTEVFQCFSQVLCAKYPSFSPTEMTDRLIFSAGSAIYSHGLGRNARRMMGEDNAADTDNLLNQIVAITIAGLEAGNDLGSTTLSSQKEAVTA</sequence>
<dbReference type="AlphaFoldDB" id="A0A8J7SP19"/>
<protein>
    <submittedName>
        <fullName evidence="4">TetR/AcrR family transcriptional regulator</fullName>
    </submittedName>
</protein>
<accession>A0A8J7SP19</accession>
<organism evidence="4 5">
    <name type="scientific">Persicirhabdus sediminis</name>
    <dbReference type="NCBI Taxonomy" id="454144"/>
    <lineage>
        <taxon>Bacteria</taxon>
        <taxon>Pseudomonadati</taxon>
        <taxon>Verrucomicrobiota</taxon>
        <taxon>Verrucomicrobiia</taxon>
        <taxon>Verrucomicrobiales</taxon>
        <taxon>Verrucomicrobiaceae</taxon>
        <taxon>Persicirhabdus</taxon>
    </lineage>
</organism>
<evidence type="ECO:0000313" key="5">
    <source>
        <dbReference type="Proteomes" id="UP000624703"/>
    </source>
</evidence>
<dbReference type="RefSeq" id="WP_200312060.1">
    <property type="nucleotide sequence ID" value="NZ_JAENIM010000042.1"/>
</dbReference>
<dbReference type="GO" id="GO:0003700">
    <property type="term" value="F:DNA-binding transcription factor activity"/>
    <property type="evidence" value="ECO:0007669"/>
    <property type="project" value="TreeGrafter"/>
</dbReference>
<dbReference type="Gene3D" id="1.10.357.10">
    <property type="entry name" value="Tetracycline Repressor, domain 2"/>
    <property type="match status" value="1"/>
</dbReference>
<keyword evidence="5" id="KW-1185">Reference proteome</keyword>
<dbReference type="SUPFAM" id="SSF48498">
    <property type="entry name" value="Tetracyclin repressor-like, C-terminal domain"/>
    <property type="match status" value="1"/>
</dbReference>
<evidence type="ECO:0000256" key="1">
    <source>
        <dbReference type="ARBA" id="ARBA00023125"/>
    </source>
</evidence>
<dbReference type="InterPro" id="IPR041586">
    <property type="entry name" value="PsrA_TetR_C"/>
</dbReference>
<dbReference type="SUPFAM" id="SSF46689">
    <property type="entry name" value="Homeodomain-like"/>
    <property type="match status" value="1"/>
</dbReference>
<feature type="domain" description="HTH tetR-type" evidence="3">
    <location>
        <begin position="5"/>
        <end position="65"/>
    </location>
</feature>
<dbReference type="PANTHER" id="PTHR30055">
    <property type="entry name" value="HTH-TYPE TRANSCRIPTIONAL REGULATOR RUTR"/>
    <property type="match status" value="1"/>
</dbReference>
<evidence type="ECO:0000259" key="3">
    <source>
        <dbReference type="PROSITE" id="PS50977"/>
    </source>
</evidence>
<reference evidence="4" key="1">
    <citation type="submission" date="2021-01" db="EMBL/GenBank/DDBJ databases">
        <title>Modified the classification status of verrucomicrobia.</title>
        <authorList>
            <person name="Feng X."/>
        </authorList>
    </citation>
    <scope>NUCLEOTIDE SEQUENCE</scope>
    <source>
        <strain evidence="4">_KCTC 22039</strain>
    </source>
</reference>
<comment type="caution">
    <text evidence="4">The sequence shown here is derived from an EMBL/GenBank/DDBJ whole genome shotgun (WGS) entry which is preliminary data.</text>
</comment>
<dbReference type="PROSITE" id="PS50977">
    <property type="entry name" value="HTH_TETR_2"/>
    <property type="match status" value="1"/>
</dbReference>
<dbReference type="Pfam" id="PF17939">
    <property type="entry name" value="TetR_C_30"/>
    <property type="match status" value="1"/>
</dbReference>
<dbReference type="Proteomes" id="UP000624703">
    <property type="component" value="Unassembled WGS sequence"/>
</dbReference>
<name>A0A8J7SP19_9BACT</name>
<dbReference type="InterPro" id="IPR050109">
    <property type="entry name" value="HTH-type_TetR-like_transc_reg"/>
</dbReference>
<dbReference type="PANTHER" id="PTHR30055:SF235">
    <property type="entry name" value="TRANSCRIPTIONAL REGULATORY PROTEIN"/>
    <property type="match status" value="1"/>
</dbReference>
<dbReference type="InterPro" id="IPR001647">
    <property type="entry name" value="HTH_TetR"/>
</dbReference>
<evidence type="ECO:0000256" key="2">
    <source>
        <dbReference type="PROSITE-ProRule" id="PRU00335"/>
    </source>
</evidence>
<dbReference type="InterPro" id="IPR036271">
    <property type="entry name" value="Tet_transcr_reg_TetR-rel_C_sf"/>
</dbReference>
<dbReference type="InterPro" id="IPR009057">
    <property type="entry name" value="Homeodomain-like_sf"/>
</dbReference>
<evidence type="ECO:0000313" key="4">
    <source>
        <dbReference type="EMBL" id="MBK1792048.1"/>
    </source>
</evidence>
<feature type="DNA-binding region" description="H-T-H motif" evidence="2">
    <location>
        <begin position="28"/>
        <end position="47"/>
    </location>
</feature>
<dbReference type="GO" id="GO:0000976">
    <property type="term" value="F:transcription cis-regulatory region binding"/>
    <property type="evidence" value="ECO:0007669"/>
    <property type="project" value="TreeGrafter"/>
</dbReference>
<keyword evidence="1 2" id="KW-0238">DNA-binding</keyword>
<dbReference type="PRINTS" id="PR00455">
    <property type="entry name" value="HTHTETR"/>
</dbReference>
<gene>
    <name evidence="4" type="ORF">JIN82_12880</name>
</gene>
<dbReference type="Pfam" id="PF00440">
    <property type="entry name" value="TetR_N"/>
    <property type="match status" value="1"/>
</dbReference>
<proteinExistence type="predicted"/>